<comment type="caution">
    <text evidence="4">The sequence shown here is derived from an EMBL/GenBank/DDBJ whole genome shotgun (WGS) entry which is preliminary data.</text>
</comment>
<dbReference type="Pfam" id="PF13359">
    <property type="entry name" value="DDE_Tnp_4"/>
    <property type="match status" value="1"/>
</dbReference>
<evidence type="ECO:0000313" key="4">
    <source>
        <dbReference type="EMBL" id="KAJ8877525.1"/>
    </source>
</evidence>
<name>A0ABQ9GZS7_9NEOP</name>
<evidence type="ECO:0000256" key="1">
    <source>
        <dbReference type="ARBA" id="ARBA00001968"/>
    </source>
</evidence>
<sequence length="203" mass="23078">MSVKSFDELVTLIQEDITSTDTRMRDSVSPEEKVAVTLRYLAMGCSFGELHFNYCLGKSTTTGIVRQVCEALWRLMARNFVPKPKRANFPNCIGAVNGKHARITMPEHSGSLYHNYKHYFSIVLFSNLRRQLLLFLRDYGKNSDSVIFKNSNFYKRLLETSLNIPTAKPIYNADTTPLPHVLVGDEAFALMDNIMRPYAGNSL</sequence>
<dbReference type="EMBL" id="JARBHB010000008">
    <property type="protein sequence ID" value="KAJ8877525.1"/>
    <property type="molecule type" value="Genomic_DNA"/>
</dbReference>
<feature type="domain" description="DDE Tnp4" evidence="3">
    <location>
        <begin position="97"/>
        <end position="199"/>
    </location>
</feature>
<reference evidence="4 5" key="1">
    <citation type="submission" date="2023-02" db="EMBL/GenBank/DDBJ databases">
        <title>LHISI_Scaffold_Assembly.</title>
        <authorList>
            <person name="Stuart O.P."/>
            <person name="Cleave R."/>
            <person name="Magrath M.J.L."/>
            <person name="Mikheyev A.S."/>
        </authorList>
    </citation>
    <scope>NUCLEOTIDE SEQUENCE [LARGE SCALE GENOMIC DNA]</scope>
    <source>
        <strain evidence="4">Daus_M_001</strain>
        <tissue evidence="4">Leg muscle</tissue>
    </source>
</reference>
<evidence type="ECO:0000313" key="5">
    <source>
        <dbReference type="Proteomes" id="UP001159363"/>
    </source>
</evidence>
<evidence type="ECO:0000256" key="2">
    <source>
        <dbReference type="ARBA" id="ARBA00022723"/>
    </source>
</evidence>
<dbReference type="Proteomes" id="UP001159363">
    <property type="component" value="Chromosome 7"/>
</dbReference>
<accession>A0ABQ9GZS7</accession>
<proteinExistence type="predicted"/>
<dbReference type="InterPro" id="IPR027806">
    <property type="entry name" value="HARBI1_dom"/>
</dbReference>
<organism evidence="4 5">
    <name type="scientific">Dryococelus australis</name>
    <dbReference type="NCBI Taxonomy" id="614101"/>
    <lineage>
        <taxon>Eukaryota</taxon>
        <taxon>Metazoa</taxon>
        <taxon>Ecdysozoa</taxon>
        <taxon>Arthropoda</taxon>
        <taxon>Hexapoda</taxon>
        <taxon>Insecta</taxon>
        <taxon>Pterygota</taxon>
        <taxon>Neoptera</taxon>
        <taxon>Polyneoptera</taxon>
        <taxon>Phasmatodea</taxon>
        <taxon>Verophasmatodea</taxon>
        <taxon>Anareolatae</taxon>
        <taxon>Phasmatidae</taxon>
        <taxon>Eurycanthinae</taxon>
        <taxon>Dryococelus</taxon>
    </lineage>
</organism>
<gene>
    <name evidence="4" type="ORF">PR048_021980</name>
</gene>
<comment type="cofactor">
    <cofactor evidence="1">
        <name>a divalent metal cation</name>
        <dbReference type="ChEBI" id="CHEBI:60240"/>
    </cofactor>
</comment>
<keyword evidence="2" id="KW-0479">Metal-binding</keyword>
<evidence type="ECO:0000259" key="3">
    <source>
        <dbReference type="Pfam" id="PF13359"/>
    </source>
</evidence>
<protein>
    <recommendedName>
        <fullName evidence="3">DDE Tnp4 domain-containing protein</fullName>
    </recommendedName>
</protein>
<keyword evidence="5" id="KW-1185">Reference proteome</keyword>